<evidence type="ECO:0000313" key="3">
    <source>
        <dbReference type="Proteomes" id="UP000252669"/>
    </source>
</evidence>
<dbReference type="OrthoDB" id="9795827at2"/>
<evidence type="ECO:0000313" key="2">
    <source>
        <dbReference type="EMBL" id="RBQ28668.1"/>
    </source>
</evidence>
<organism evidence="2 3">
    <name type="scientific">Aliarcobacter vitoriensis</name>
    <dbReference type="NCBI Taxonomy" id="2011099"/>
    <lineage>
        <taxon>Bacteria</taxon>
        <taxon>Pseudomonadati</taxon>
        <taxon>Campylobacterota</taxon>
        <taxon>Epsilonproteobacteria</taxon>
        <taxon>Campylobacterales</taxon>
        <taxon>Arcobacteraceae</taxon>
        <taxon>Aliarcobacter</taxon>
    </lineage>
</organism>
<reference evidence="2 3" key="1">
    <citation type="submission" date="2017-10" db="EMBL/GenBank/DDBJ databases">
        <title>Genomics of the genus Arcobacter.</title>
        <authorList>
            <person name="Perez-Cataluna A."/>
            <person name="Figueras M.J."/>
        </authorList>
    </citation>
    <scope>NUCLEOTIDE SEQUENCE [LARGE SCALE GENOMIC DNA]</scope>
    <source>
        <strain evidence="2 3">CECT 9230</strain>
    </source>
</reference>
<gene>
    <name evidence="2" type="ORF">CRU91_08210</name>
</gene>
<evidence type="ECO:0000259" key="1">
    <source>
        <dbReference type="Pfam" id="PF04187"/>
    </source>
</evidence>
<dbReference type="Gene3D" id="3.40.50.11550">
    <property type="match status" value="2"/>
</dbReference>
<keyword evidence="3" id="KW-1185">Reference proteome</keyword>
<proteinExistence type="predicted"/>
<comment type="caution">
    <text evidence="2">The sequence shown here is derived from an EMBL/GenBank/DDBJ whole genome shotgun (WGS) entry which is preliminary data.</text>
</comment>
<dbReference type="InterPro" id="IPR007314">
    <property type="entry name" value="Cofac_haem-bd_dom"/>
</dbReference>
<dbReference type="SUPFAM" id="SSF159501">
    <property type="entry name" value="EreA/ChaN-like"/>
    <property type="match status" value="1"/>
</dbReference>
<sequence>MLRISIAFIATIFLFTGCAEKVAKPLTHNLEKKEDIYSIKQAKSISMQELVDEVEHYPVIFVGDHHNTQKTHKFFADFINELGKKGYNISLANEWFTPTQDELLKEYTDNKFDTATFKDKVEWDKFSKYKWEYVSSLYEAVKNNQGRLYGMNISKDDRAKISLKQFDKMNQEEKDFYNNLDLGVTAHQQLVYPYLQHCDKMPSTSPEPCLERTYRVQVTWDTYMAQNVAKIAKDVIKSPKDKLLVFAGAMHIEQNLGIPLRFSRLSNLPFISISNEKIDKEQDLKINTNKSDIVYIYETEEENKKK</sequence>
<dbReference type="Proteomes" id="UP000252669">
    <property type="component" value="Unassembled WGS sequence"/>
</dbReference>
<accession>A0A366MQU6</accession>
<dbReference type="AlphaFoldDB" id="A0A366MQU6"/>
<dbReference type="EMBL" id="PDKB01000013">
    <property type="protein sequence ID" value="RBQ28668.1"/>
    <property type="molecule type" value="Genomic_DNA"/>
</dbReference>
<protein>
    <recommendedName>
        <fullName evidence="1">Haem-binding uptake Tiki superfamily ChaN domain-containing protein</fullName>
    </recommendedName>
</protein>
<dbReference type="Pfam" id="PF04187">
    <property type="entry name" value="Cofac_haem_bdg"/>
    <property type="match status" value="1"/>
</dbReference>
<dbReference type="PROSITE" id="PS51257">
    <property type="entry name" value="PROKAR_LIPOPROTEIN"/>
    <property type="match status" value="1"/>
</dbReference>
<feature type="domain" description="Haem-binding uptake Tiki superfamily ChaN" evidence="1">
    <location>
        <begin position="50"/>
        <end position="261"/>
    </location>
</feature>
<name>A0A366MQU6_9BACT</name>
<dbReference type="RefSeq" id="WP_113894748.1">
    <property type="nucleotide sequence ID" value="NZ_JANJGA010000013.1"/>
</dbReference>